<protein>
    <submittedName>
        <fullName evidence="4">Flagellar hook-length control protein FliK</fullName>
    </submittedName>
</protein>
<keyword evidence="6" id="KW-1185">Reference proteome</keyword>
<keyword evidence="4" id="KW-0282">Flagellum</keyword>
<dbReference type="InterPro" id="IPR038610">
    <property type="entry name" value="FliK-like_C_sf"/>
</dbReference>
<evidence type="ECO:0000313" key="5">
    <source>
        <dbReference type="Proteomes" id="UP000216107"/>
    </source>
</evidence>
<feature type="compositionally biased region" description="Low complexity" evidence="1">
    <location>
        <begin position="254"/>
        <end position="269"/>
    </location>
</feature>
<name>A0A272EVH4_9RHOO</name>
<keyword evidence="4" id="KW-0966">Cell projection</keyword>
<accession>A0A272EVH4</accession>
<dbReference type="Pfam" id="PF02120">
    <property type="entry name" value="Flg_hook"/>
    <property type="match status" value="1"/>
</dbReference>
<comment type="caution">
    <text evidence="4">The sequence shown here is derived from an EMBL/GenBank/DDBJ whole genome shotgun (WGS) entry which is preliminary data.</text>
</comment>
<sequence>MIPFDLASRVRLLLDNTNVQQLLPSNPLPEDLPRFEAGQRIIAQIQNPLPNGTFQALVAGRLLTLALPESAKSGDTLELVVTGQRGDTVFARQQSGTANPAQPADTSGARPALSQTGQIISQLLTGRFGEPQPLPLARTPSLLPAGGTVPAGEIAQVLRQVVNQSGLFYESHLRQWTDGKLPLGSLMQEPQAQLSPQAANRSTTPQAQTPAQSNPQATPESAASSTNTTASRLNNQTNLPPVPALGENAEAESAEMATARTASTEAARAPGGARIADTLMPLVHQQLEVLSSHQMSWMGQVWPGASMQWEINHPDRDGHGAQEEEVEASHAWRSTVRLQLPHLGDVNADLVLSAQGLSLEITGTEDASVTSMRTAATALKDALEAAGITVLKLQVGNDARA</sequence>
<dbReference type="EMBL" id="NMRN01000010">
    <property type="protein sequence ID" value="PAS94108.1"/>
    <property type="molecule type" value="Genomic_DNA"/>
</dbReference>
<keyword evidence="4" id="KW-0969">Cilium</keyword>
<reference evidence="4 5" key="2">
    <citation type="submission" date="2017-07" db="EMBL/GenBank/DDBJ databases">
        <title>Candidatus Dactylopiibacterium carminicum, a nitrogen-fixing symbiont of the cochineal insect Dactylopius coccus and Dactylopius opuntiae (Hemiptera: Coccoidea: Dactylopiidae).</title>
        <authorList>
            <person name="Vera A."/>
        </authorList>
    </citation>
    <scope>NUCLEOTIDE SEQUENCE [LARGE SCALE GENOMIC DNA]</scope>
    <source>
        <strain evidence="4 5">NFDCM</strain>
    </source>
</reference>
<dbReference type="Proteomes" id="UP000623509">
    <property type="component" value="Unassembled WGS sequence"/>
</dbReference>
<organism evidence="4 5">
    <name type="scientific">Candidatus Dactylopiibacterium carminicum</name>
    <dbReference type="NCBI Taxonomy" id="857335"/>
    <lineage>
        <taxon>Bacteria</taxon>
        <taxon>Pseudomonadati</taxon>
        <taxon>Pseudomonadota</taxon>
        <taxon>Betaproteobacteria</taxon>
        <taxon>Rhodocyclales</taxon>
        <taxon>Rhodocyclaceae</taxon>
        <taxon>Candidatus Dactylopiibacterium</taxon>
    </lineage>
</organism>
<evidence type="ECO:0000259" key="2">
    <source>
        <dbReference type="Pfam" id="PF02120"/>
    </source>
</evidence>
<dbReference type="OrthoDB" id="5296742at2"/>
<feature type="domain" description="Flagellar hook-length control protein-like C-terminal" evidence="2">
    <location>
        <begin position="328"/>
        <end position="397"/>
    </location>
</feature>
<evidence type="ECO:0000313" key="4">
    <source>
        <dbReference type="EMBL" id="PAS94108.1"/>
    </source>
</evidence>
<evidence type="ECO:0000313" key="6">
    <source>
        <dbReference type="Proteomes" id="UP000623509"/>
    </source>
</evidence>
<evidence type="ECO:0000256" key="1">
    <source>
        <dbReference type="SAM" id="MobiDB-lite"/>
    </source>
</evidence>
<dbReference type="Gene3D" id="3.30.750.140">
    <property type="match status" value="1"/>
</dbReference>
<dbReference type="Proteomes" id="UP000216107">
    <property type="component" value="Unassembled WGS sequence"/>
</dbReference>
<feature type="compositionally biased region" description="Low complexity" evidence="1">
    <location>
        <begin position="217"/>
        <end position="231"/>
    </location>
</feature>
<gene>
    <name evidence="3" type="ORF">BGI27_14700</name>
    <name evidence="4" type="ORF">CGU29_05570</name>
</gene>
<proteinExistence type="predicted"/>
<dbReference type="RefSeq" id="WP_095525599.1">
    <property type="nucleotide sequence ID" value="NZ_MDUX01000060.1"/>
</dbReference>
<evidence type="ECO:0000313" key="3">
    <source>
        <dbReference type="EMBL" id="KAF7598169.1"/>
    </source>
</evidence>
<dbReference type="InterPro" id="IPR021136">
    <property type="entry name" value="Flagellar_hook_control-like_C"/>
</dbReference>
<dbReference type="AlphaFoldDB" id="A0A272EVH4"/>
<feature type="compositionally biased region" description="Polar residues" evidence="1">
    <location>
        <begin position="191"/>
        <end position="216"/>
    </location>
</feature>
<feature type="region of interest" description="Disordered" evidence="1">
    <location>
        <begin position="191"/>
        <end position="244"/>
    </location>
</feature>
<reference evidence="3 6" key="1">
    <citation type="submission" date="2016-08" db="EMBL/GenBank/DDBJ databases">
        <title>Candidatus Dactylopiibacterium carminicum genome sequence.</title>
        <authorList>
            <person name="Ramirez-Puebla S.T."/>
            <person name="Ormeno-Orrillo E."/>
            <person name="Vera-Ponce De Leon A."/>
            <person name="Luis L."/>
            <person name="Sanchez-Flores A."/>
            <person name="Monica R."/>
            <person name="Martinez-Romero E."/>
        </authorList>
    </citation>
    <scope>NUCLEOTIDE SEQUENCE [LARGE SCALE GENOMIC DNA]</scope>
    <source>
        <strain evidence="3">END1</strain>
    </source>
</reference>
<dbReference type="EMBL" id="MDUX01000060">
    <property type="protein sequence ID" value="KAF7598169.1"/>
    <property type="molecule type" value="Genomic_DNA"/>
</dbReference>
<feature type="region of interest" description="Disordered" evidence="1">
    <location>
        <begin position="250"/>
        <end position="269"/>
    </location>
</feature>